<dbReference type="InterPro" id="IPR003786">
    <property type="entry name" value="FdhD"/>
</dbReference>
<dbReference type="HAMAP" id="MF_00187">
    <property type="entry name" value="FdhD"/>
    <property type="match status" value="1"/>
</dbReference>
<comment type="caution">
    <text evidence="4">The sequence shown here is derived from an EMBL/GenBank/DDBJ whole genome shotgun (WGS) entry which is preliminary data.</text>
</comment>
<dbReference type="AlphaFoldDB" id="A0AAV2VVT1"/>
<sequence length="294" mass="32093">MTKIRATGSVVQVREQSTESVRSVNRLKISRGHATPQTDTLVVEEPLAIWLRQKSGDAINEKLWMSTMRTPGQDVEMVTGLLLAEGVVTSAEDIESINLNEDSDGRNQCAVEISDNVVVDFDDLTRAPSYSSCGICGKSSIRWLETRGVPALQGASDWLHPQVVTKLPEILKSHQALFAQTGASHGCALFDEQGEFLAIAEDVGRHNALDKLVGLRARDRKLEAQGKMVALSGRISIEMMQKIVVARIPVVVSVGAPTHIAVQMAHRFGVTLIGFCQQASFNVYCGEHRLSESM</sequence>
<keyword evidence="1 3" id="KW-0963">Cytoplasm</keyword>
<feature type="active site" description="Cysteine persulfide intermediate" evidence="3">
    <location>
        <position position="133"/>
    </location>
</feature>
<evidence type="ECO:0000313" key="4">
    <source>
        <dbReference type="EMBL" id="CCO48809.1"/>
    </source>
</evidence>
<dbReference type="EMBL" id="CAOF01000156">
    <property type="protein sequence ID" value="CCO48809.1"/>
    <property type="molecule type" value="Genomic_DNA"/>
</dbReference>
<dbReference type="GO" id="GO:0016783">
    <property type="term" value="F:sulfurtransferase activity"/>
    <property type="evidence" value="ECO:0007669"/>
    <property type="project" value="InterPro"/>
</dbReference>
<dbReference type="Gene3D" id="3.10.20.10">
    <property type="match status" value="1"/>
</dbReference>
<dbReference type="GO" id="GO:0006777">
    <property type="term" value="P:Mo-molybdopterin cofactor biosynthetic process"/>
    <property type="evidence" value="ECO:0007669"/>
    <property type="project" value="UniProtKB-UniRule"/>
</dbReference>
<organism evidence="4 5">
    <name type="scientific">Vibrio nigripulchritudo SOn1</name>
    <dbReference type="NCBI Taxonomy" id="1238450"/>
    <lineage>
        <taxon>Bacteria</taxon>
        <taxon>Pseudomonadati</taxon>
        <taxon>Pseudomonadota</taxon>
        <taxon>Gammaproteobacteria</taxon>
        <taxon>Vibrionales</taxon>
        <taxon>Vibrionaceae</taxon>
        <taxon>Vibrio</taxon>
    </lineage>
</organism>
<comment type="similarity">
    <text evidence="3">Belongs to the FdhD family.</text>
</comment>
<dbReference type="GO" id="GO:0097163">
    <property type="term" value="F:sulfur carrier activity"/>
    <property type="evidence" value="ECO:0007669"/>
    <property type="project" value="UniProtKB-UniRule"/>
</dbReference>
<dbReference type="SUPFAM" id="SSF53927">
    <property type="entry name" value="Cytidine deaminase-like"/>
    <property type="match status" value="1"/>
</dbReference>
<accession>A0AAV2VVT1</accession>
<dbReference type="Gene3D" id="3.40.140.10">
    <property type="entry name" value="Cytidine Deaminase, domain 2"/>
    <property type="match status" value="1"/>
</dbReference>
<evidence type="ECO:0000256" key="1">
    <source>
        <dbReference type="ARBA" id="ARBA00022490"/>
    </source>
</evidence>
<protein>
    <recommendedName>
        <fullName evidence="3">Sulfur carrier protein FdhD</fullName>
    </recommendedName>
</protein>
<dbReference type="InterPro" id="IPR016193">
    <property type="entry name" value="Cytidine_deaminase-like"/>
</dbReference>
<reference evidence="4 5" key="1">
    <citation type="journal article" date="2013" name="ISME J.">
        <title>Comparative genomics of pathogenic lineages of Vibrio nigripulchritudo identifies virulence-associated traits.</title>
        <authorList>
            <person name="Goudenege D."/>
            <person name="Labreuche Y."/>
            <person name="Krin E."/>
            <person name="Ansquer D."/>
            <person name="Mangenot S."/>
            <person name="Calteau A."/>
            <person name="Medigue C."/>
            <person name="Mazel D."/>
            <person name="Polz M.F."/>
            <person name="Le Roux F."/>
        </authorList>
    </citation>
    <scope>NUCLEOTIDE SEQUENCE [LARGE SCALE GENOMIC DNA]</scope>
    <source>
        <strain evidence="4 5">SOn1</strain>
    </source>
</reference>
<dbReference type="PANTHER" id="PTHR30592">
    <property type="entry name" value="FORMATE DEHYDROGENASE"/>
    <property type="match status" value="1"/>
</dbReference>
<dbReference type="Proteomes" id="UP000018211">
    <property type="component" value="Unassembled WGS sequence"/>
</dbReference>
<evidence type="ECO:0000256" key="2">
    <source>
        <dbReference type="ARBA" id="ARBA00023150"/>
    </source>
</evidence>
<comment type="subcellular location">
    <subcellularLocation>
        <location evidence="3">Cytoplasm</location>
    </subcellularLocation>
</comment>
<dbReference type="GO" id="GO:0005737">
    <property type="term" value="C:cytoplasm"/>
    <property type="evidence" value="ECO:0007669"/>
    <property type="project" value="UniProtKB-SubCell"/>
</dbReference>
<comment type="function">
    <text evidence="3">Required for formate dehydrogenase (FDH) activity. Acts as a sulfur carrier protein that transfers sulfur from IscS to the molybdenum cofactor prior to its insertion into FDH.</text>
</comment>
<keyword evidence="2 3" id="KW-0501">Molybdenum cofactor biosynthesis</keyword>
<evidence type="ECO:0000313" key="5">
    <source>
        <dbReference type="Proteomes" id="UP000018211"/>
    </source>
</evidence>
<dbReference type="RefSeq" id="WP_022613166.1">
    <property type="nucleotide sequence ID" value="NZ_LK391965.1"/>
</dbReference>
<dbReference type="NCBIfam" id="TIGR00129">
    <property type="entry name" value="fdhD_narQ"/>
    <property type="match status" value="1"/>
</dbReference>
<gene>
    <name evidence="3" type="primary">fdhD</name>
    <name evidence="4" type="ORF">VIBNISOn1_620008</name>
</gene>
<evidence type="ECO:0000256" key="3">
    <source>
        <dbReference type="HAMAP-Rule" id="MF_00187"/>
    </source>
</evidence>
<dbReference type="PIRSF" id="PIRSF015626">
    <property type="entry name" value="FdhD"/>
    <property type="match status" value="1"/>
</dbReference>
<dbReference type="Pfam" id="PF02634">
    <property type="entry name" value="FdhD-NarQ"/>
    <property type="match status" value="1"/>
</dbReference>
<comment type="caution">
    <text evidence="3">Lacks conserved residue(s) required for the propagation of feature annotation.</text>
</comment>
<dbReference type="PANTHER" id="PTHR30592:SF1">
    <property type="entry name" value="SULFUR CARRIER PROTEIN FDHD"/>
    <property type="match status" value="1"/>
</dbReference>
<proteinExistence type="inferred from homology"/>
<name>A0AAV2VVT1_9VIBR</name>